<dbReference type="Pfam" id="PF23357">
    <property type="entry name" value="DUF7088"/>
    <property type="match status" value="1"/>
</dbReference>
<evidence type="ECO:0000256" key="2">
    <source>
        <dbReference type="SAM" id="MobiDB-lite"/>
    </source>
</evidence>
<protein>
    <recommendedName>
        <fullName evidence="8">Gliding motility protein GldG</fullName>
    </recommendedName>
</protein>
<keyword evidence="1" id="KW-0175">Coiled coil</keyword>
<gene>
    <name evidence="6" type="ORF">GCM10011403_03710</name>
</gene>
<proteinExistence type="predicted"/>
<evidence type="ECO:0000259" key="5">
    <source>
        <dbReference type="Pfam" id="PF23357"/>
    </source>
</evidence>
<keyword evidence="7" id="KW-1185">Reference proteome</keyword>
<feature type="transmembrane region" description="Helical" evidence="3">
    <location>
        <begin position="630"/>
        <end position="648"/>
    </location>
</feature>
<keyword evidence="3" id="KW-1133">Transmembrane helix</keyword>
<feature type="coiled-coil region" evidence="1">
    <location>
        <begin position="552"/>
        <end position="579"/>
    </location>
</feature>
<dbReference type="Pfam" id="PF09822">
    <property type="entry name" value="ABC_transp_aux"/>
    <property type="match status" value="1"/>
</dbReference>
<sequence length="659" mass="72432">MNQKALFSPAGLAVTAVALLIGILLISALPRLRIDLTQDNLYTLSDATREIVSTLERPIELTFFYSEEAAADVPQVRAYGTRVEEMLDEMVIASDGMLSLEVIDPEPFSASEDTANGYGIQAVPLAEGRQDVYFGVVATDPSTVTEDDLGVYEVIPLIRPDQEEFLEYEFARLITRVIDPNPTVVGLLSSLPINGSFNAATNQATRSWAVMDTVRSMYELRQLQINTTEIDEEVDILMLVHPQGLSDQTRYAIDQFVLGGGRAMVFVDPNSDTQTQQALSSDAPAPDMTSDLPELLSAWGVEYNPEQVVINKDLALYVTLQPGQRPVAHYGMMGIQRAGFSTDIVTGQLEVMNISSTGALTPSDDATTMFDPLIQTTPASMMMDNGFFSEMGDPTLLIDEFESEDDAKVLAARISGPARSAFPDGPPVVENAEADNASTNSTESSDNSESADTDTASEEASDETSTRPHLSESDGDIAVIVVSDSDLLADRMWAQSQQVLGQRVINAFASNGDFIINALDNLSGSTELVNIRSRGRYARPFTRVLALQREADERLRQEETALLERLSQTEQQLMALNQEGANGISPEQEAQIDQFMQQQMETRRQLRDVQFQLNQEIDELGTILKMINTALIPTLLIIAVLILSLVQSSRRRQMQHRRG</sequence>
<organism evidence="6 7">
    <name type="scientific">Pseudohongiella nitratireducens</name>
    <dbReference type="NCBI Taxonomy" id="1768907"/>
    <lineage>
        <taxon>Bacteria</taxon>
        <taxon>Pseudomonadati</taxon>
        <taxon>Pseudomonadota</taxon>
        <taxon>Gammaproteobacteria</taxon>
        <taxon>Pseudomonadales</taxon>
        <taxon>Pseudohongiellaceae</taxon>
        <taxon>Pseudohongiella</taxon>
    </lineage>
</organism>
<name>A0A917LPJ4_9GAMM</name>
<feature type="domain" description="ABC-type uncharacterised transport system" evidence="4">
    <location>
        <begin position="184"/>
        <end position="518"/>
    </location>
</feature>
<reference evidence="6" key="2">
    <citation type="submission" date="2020-09" db="EMBL/GenBank/DDBJ databases">
        <authorList>
            <person name="Sun Q."/>
            <person name="Zhou Y."/>
        </authorList>
    </citation>
    <scope>NUCLEOTIDE SEQUENCE</scope>
    <source>
        <strain evidence="6">CGMCC 1.15425</strain>
    </source>
</reference>
<dbReference type="AlphaFoldDB" id="A0A917LPJ4"/>
<feature type="domain" description="DUF7088" evidence="5">
    <location>
        <begin position="38"/>
        <end position="138"/>
    </location>
</feature>
<dbReference type="RefSeq" id="WP_068812031.1">
    <property type="nucleotide sequence ID" value="NZ_BMIY01000002.1"/>
</dbReference>
<accession>A0A917LPJ4</accession>
<dbReference type="OrthoDB" id="9777219at2"/>
<keyword evidence="3" id="KW-0472">Membrane</keyword>
<feature type="compositionally biased region" description="Acidic residues" evidence="2">
    <location>
        <begin position="449"/>
        <end position="462"/>
    </location>
</feature>
<feature type="region of interest" description="Disordered" evidence="2">
    <location>
        <begin position="417"/>
        <end position="472"/>
    </location>
</feature>
<comment type="caution">
    <text evidence="6">The sequence shown here is derived from an EMBL/GenBank/DDBJ whole genome shotgun (WGS) entry which is preliminary data.</text>
</comment>
<dbReference type="InterPro" id="IPR055396">
    <property type="entry name" value="DUF7088"/>
</dbReference>
<evidence type="ECO:0000313" key="6">
    <source>
        <dbReference type="EMBL" id="GGG49842.1"/>
    </source>
</evidence>
<dbReference type="EMBL" id="BMIY01000002">
    <property type="protein sequence ID" value="GGG49842.1"/>
    <property type="molecule type" value="Genomic_DNA"/>
</dbReference>
<evidence type="ECO:0000256" key="1">
    <source>
        <dbReference type="SAM" id="Coils"/>
    </source>
</evidence>
<dbReference type="Proteomes" id="UP000627715">
    <property type="component" value="Unassembled WGS sequence"/>
</dbReference>
<feature type="compositionally biased region" description="Low complexity" evidence="2">
    <location>
        <begin position="434"/>
        <end position="448"/>
    </location>
</feature>
<dbReference type="InterPro" id="IPR019196">
    <property type="entry name" value="ABC_transp_unknown"/>
</dbReference>
<evidence type="ECO:0000313" key="7">
    <source>
        <dbReference type="Proteomes" id="UP000627715"/>
    </source>
</evidence>
<evidence type="ECO:0000256" key="3">
    <source>
        <dbReference type="SAM" id="Phobius"/>
    </source>
</evidence>
<evidence type="ECO:0008006" key="8">
    <source>
        <dbReference type="Google" id="ProtNLM"/>
    </source>
</evidence>
<keyword evidence="3" id="KW-0812">Transmembrane</keyword>
<evidence type="ECO:0000259" key="4">
    <source>
        <dbReference type="Pfam" id="PF09822"/>
    </source>
</evidence>
<reference evidence="6" key="1">
    <citation type="journal article" date="2014" name="Int. J. Syst. Evol. Microbiol.">
        <title>Complete genome sequence of Corynebacterium casei LMG S-19264T (=DSM 44701T), isolated from a smear-ripened cheese.</title>
        <authorList>
            <consortium name="US DOE Joint Genome Institute (JGI-PGF)"/>
            <person name="Walter F."/>
            <person name="Albersmeier A."/>
            <person name="Kalinowski J."/>
            <person name="Ruckert C."/>
        </authorList>
    </citation>
    <scope>NUCLEOTIDE SEQUENCE</scope>
    <source>
        <strain evidence="6">CGMCC 1.15425</strain>
    </source>
</reference>